<evidence type="ECO:0000256" key="2">
    <source>
        <dbReference type="ARBA" id="ARBA00023004"/>
    </source>
</evidence>
<dbReference type="GO" id="GO:0051536">
    <property type="term" value="F:iron-sulfur cluster binding"/>
    <property type="evidence" value="ECO:0007669"/>
    <property type="project" value="UniProtKB-KW"/>
</dbReference>
<dbReference type="SUPFAM" id="SSF54862">
    <property type="entry name" value="4Fe-4S ferredoxins"/>
    <property type="match status" value="1"/>
</dbReference>
<sequence length="75" mass="7926">MAKFQGAIVVDREKCKGCGICASICPTKSIGMSKEVNGKGYHFAILVNEETCVGCASCGHICPDGVITVYRAKVE</sequence>
<dbReference type="AlphaFoldDB" id="A0A9D9GZX8"/>
<dbReference type="Proteomes" id="UP000823612">
    <property type="component" value="Unassembled WGS sequence"/>
</dbReference>
<accession>A0A9D9GZX8</accession>
<dbReference type="PROSITE" id="PS00198">
    <property type="entry name" value="4FE4S_FER_1"/>
    <property type="match status" value="2"/>
</dbReference>
<dbReference type="PANTHER" id="PTHR43122">
    <property type="entry name" value="FERREDOXIN SUBUNIT OF PYRUVATE:FLAVODOXIN OXIDOREDUCTASE-RELATED"/>
    <property type="match status" value="1"/>
</dbReference>
<evidence type="ECO:0000259" key="4">
    <source>
        <dbReference type="PROSITE" id="PS51379"/>
    </source>
</evidence>
<feature type="domain" description="4Fe-4S ferredoxin-type" evidence="4">
    <location>
        <begin position="43"/>
        <end position="72"/>
    </location>
</feature>
<dbReference type="Pfam" id="PF12838">
    <property type="entry name" value="Fer4_7"/>
    <property type="match status" value="1"/>
</dbReference>
<proteinExistence type="predicted"/>
<reference evidence="5" key="2">
    <citation type="journal article" date="2021" name="PeerJ">
        <title>Extensive microbial diversity within the chicken gut microbiome revealed by metagenomics and culture.</title>
        <authorList>
            <person name="Gilroy R."/>
            <person name="Ravi A."/>
            <person name="Getino M."/>
            <person name="Pursley I."/>
            <person name="Horton D.L."/>
            <person name="Alikhan N.F."/>
            <person name="Baker D."/>
            <person name="Gharbi K."/>
            <person name="Hall N."/>
            <person name="Watson M."/>
            <person name="Adriaenssens E.M."/>
            <person name="Foster-Nyarko E."/>
            <person name="Jarju S."/>
            <person name="Secka A."/>
            <person name="Antonio M."/>
            <person name="Oren A."/>
            <person name="Chaudhuri R.R."/>
            <person name="La Ragione R."/>
            <person name="Hildebrand F."/>
            <person name="Pallen M.J."/>
        </authorList>
    </citation>
    <scope>NUCLEOTIDE SEQUENCE</scope>
    <source>
        <strain evidence="5">2889</strain>
    </source>
</reference>
<dbReference type="Gene3D" id="3.30.70.20">
    <property type="match status" value="1"/>
</dbReference>
<keyword evidence="3" id="KW-0411">Iron-sulfur</keyword>
<dbReference type="InterPro" id="IPR017896">
    <property type="entry name" value="4Fe4S_Fe-S-bd"/>
</dbReference>
<dbReference type="GO" id="GO:0046872">
    <property type="term" value="F:metal ion binding"/>
    <property type="evidence" value="ECO:0007669"/>
    <property type="project" value="UniProtKB-KW"/>
</dbReference>
<evidence type="ECO:0000256" key="1">
    <source>
        <dbReference type="ARBA" id="ARBA00022723"/>
    </source>
</evidence>
<organism evidence="5 6">
    <name type="scientific">Candidatus Pullibacteroides excrementavium</name>
    <dbReference type="NCBI Taxonomy" id="2840905"/>
    <lineage>
        <taxon>Bacteria</taxon>
        <taxon>Pseudomonadati</taxon>
        <taxon>Bacteroidota</taxon>
        <taxon>Bacteroidia</taxon>
        <taxon>Bacteroidales</taxon>
        <taxon>Candidatus Pullibacteroides</taxon>
    </lineage>
</organism>
<evidence type="ECO:0000313" key="6">
    <source>
        <dbReference type="Proteomes" id="UP000823612"/>
    </source>
</evidence>
<keyword evidence="1" id="KW-0479">Metal-binding</keyword>
<feature type="domain" description="4Fe-4S ferredoxin-type" evidence="4">
    <location>
        <begin position="6"/>
        <end position="35"/>
    </location>
</feature>
<comment type="caution">
    <text evidence="5">The sequence shown here is derived from an EMBL/GenBank/DDBJ whole genome shotgun (WGS) entry which is preliminary data.</text>
</comment>
<reference evidence="5" key="1">
    <citation type="submission" date="2020-10" db="EMBL/GenBank/DDBJ databases">
        <authorList>
            <person name="Gilroy R."/>
        </authorList>
    </citation>
    <scope>NUCLEOTIDE SEQUENCE</scope>
    <source>
        <strain evidence="5">2889</strain>
    </source>
</reference>
<evidence type="ECO:0000256" key="3">
    <source>
        <dbReference type="ARBA" id="ARBA00023014"/>
    </source>
</evidence>
<dbReference type="PROSITE" id="PS51379">
    <property type="entry name" value="4FE4S_FER_2"/>
    <property type="match status" value="2"/>
</dbReference>
<dbReference type="InterPro" id="IPR017900">
    <property type="entry name" value="4Fe4S_Fe_S_CS"/>
</dbReference>
<keyword evidence="2" id="KW-0408">Iron</keyword>
<dbReference type="PANTHER" id="PTHR43122:SF2">
    <property type="entry name" value="FERREDOXIN SUBUNIT OF PYRUVATE:FLAVODOXIN OXIDOREDUCTASE"/>
    <property type="match status" value="1"/>
</dbReference>
<dbReference type="EMBL" id="JADIMZ010000130">
    <property type="protein sequence ID" value="MBO8433355.1"/>
    <property type="molecule type" value="Genomic_DNA"/>
</dbReference>
<name>A0A9D9GZX8_9BACT</name>
<gene>
    <name evidence="5" type="ORF">IAB08_08715</name>
</gene>
<protein>
    <submittedName>
        <fullName evidence="5">Ferredoxin family protein</fullName>
    </submittedName>
</protein>
<evidence type="ECO:0000313" key="5">
    <source>
        <dbReference type="EMBL" id="MBO8433355.1"/>
    </source>
</evidence>